<dbReference type="InterPro" id="IPR002696">
    <property type="entry name" value="Membr_insert_effic_factor_YidD"/>
</dbReference>
<accession>A4BP06</accession>
<dbReference type="HOGENOM" id="CLU_144811_2_2_6"/>
<reference evidence="2 3" key="1">
    <citation type="submission" date="2006-02" db="EMBL/GenBank/DDBJ databases">
        <authorList>
            <person name="Waterbury J."/>
            <person name="Ferriera S."/>
            <person name="Johnson J."/>
            <person name="Kravitz S."/>
            <person name="Halpern A."/>
            <person name="Remington K."/>
            <person name="Beeson K."/>
            <person name="Tran B."/>
            <person name="Rogers Y.-H."/>
            <person name="Friedman R."/>
            <person name="Venter J.C."/>
        </authorList>
    </citation>
    <scope>NUCLEOTIDE SEQUENCE [LARGE SCALE GENOMIC DNA]</scope>
    <source>
        <strain evidence="2 3">Nb-231</strain>
    </source>
</reference>
<dbReference type="PANTHER" id="PTHR33383:SF1">
    <property type="entry name" value="MEMBRANE PROTEIN INSERTION EFFICIENCY FACTOR-RELATED"/>
    <property type="match status" value="1"/>
</dbReference>
<dbReference type="SMART" id="SM01234">
    <property type="entry name" value="Haemolytic"/>
    <property type="match status" value="1"/>
</dbReference>
<comment type="caution">
    <text evidence="2">The sequence shown here is derived from an EMBL/GenBank/DDBJ whole genome shotgun (WGS) entry which is preliminary data.</text>
</comment>
<proteinExistence type="inferred from homology"/>
<gene>
    <name evidence="2" type="ORF">NB231_10893</name>
</gene>
<keyword evidence="3" id="KW-1185">Reference proteome</keyword>
<dbReference type="Pfam" id="PF01809">
    <property type="entry name" value="YidD"/>
    <property type="match status" value="1"/>
</dbReference>
<sequence>MATGEPAMRTLLIGLLRCYQWLISPLIGPSCRYYPSCSQYAIEAIRMHGAALGGYLGTRRVLRCHPWHTGGLDPVPPSRSHG</sequence>
<dbReference type="AlphaFoldDB" id="A4BP06"/>
<dbReference type="GO" id="GO:0005886">
    <property type="term" value="C:plasma membrane"/>
    <property type="evidence" value="ECO:0007669"/>
    <property type="project" value="UniProtKB-SubCell"/>
</dbReference>
<dbReference type="HAMAP" id="MF_00386">
    <property type="entry name" value="UPF0161_YidD"/>
    <property type="match status" value="1"/>
</dbReference>
<keyword evidence="1" id="KW-1003">Cell membrane</keyword>
<dbReference type="STRING" id="314278.NB231_10893"/>
<evidence type="ECO:0000313" key="3">
    <source>
        <dbReference type="Proteomes" id="UP000003374"/>
    </source>
</evidence>
<evidence type="ECO:0000256" key="1">
    <source>
        <dbReference type="HAMAP-Rule" id="MF_00386"/>
    </source>
</evidence>
<dbReference type="PANTHER" id="PTHR33383">
    <property type="entry name" value="MEMBRANE PROTEIN INSERTION EFFICIENCY FACTOR-RELATED"/>
    <property type="match status" value="1"/>
</dbReference>
<dbReference type="eggNOG" id="COG0759">
    <property type="taxonomic scope" value="Bacteria"/>
</dbReference>
<protein>
    <recommendedName>
        <fullName evidence="1">Putative membrane protein insertion efficiency factor</fullName>
    </recommendedName>
</protein>
<keyword evidence="1" id="KW-0472">Membrane</keyword>
<dbReference type="EMBL" id="AAOF01000002">
    <property type="protein sequence ID" value="EAR22955.1"/>
    <property type="molecule type" value="Genomic_DNA"/>
</dbReference>
<dbReference type="NCBIfam" id="TIGR00278">
    <property type="entry name" value="membrane protein insertion efficiency factor YidD"/>
    <property type="match status" value="1"/>
</dbReference>
<dbReference type="Proteomes" id="UP000003374">
    <property type="component" value="Unassembled WGS sequence"/>
</dbReference>
<comment type="function">
    <text evidence="1">Could be involved in insertion of integral membrane proteins into the membrane.</text>
</comment>
<comment type="similarity">
    <text evidence="1">Belongs to the UPF0161 family.</text>
</comment>
<evidence type="ECO:0000313" key="2">
    <source>
        <dbReference type="EMBL" id="EAR22955.1"/>
    </source>
</evidence>
<comment type="subcellular location">
    <subcellularLocation>
        <location evidence="1">Cell membrane</location>
        <topology evidence="1">Peripheral membrane protein</topology>
        <orientation evidence="1">Cytoplasmic side</orientation>
    </subcellularLocation>
</comment>
<name>A4BP06_9GAMM</name>
<organism evidence="2 3">
    <name type="scientific">Nitrococcus mobilis Nb-231</name>
    <dbReference type="NCBI Taxonomy" id="314278"/>
    <lineage>
        <taxon>Bacteria</taxon>
        <taxon>Pseudomonadati</taxon>
        <taxon>Pseudomonadota</taxon>
        <taxon>Gammaproteobacteria</taxon>
        <taxon>Chromatiales</taxon>
        <taxon>Ectothiorhodospiraceae</taxon>
        <taxon>Nitrococcus</taxon>
    </lineage>
</organism>